<evidence type="ECO:0000313" key="2">
    <source>
        <dbReference type="Proteomes" id="UP000253094"/>
    </source>
</evidence>
<reference evidence="1 2" key="1">
    <citation type="submission" date="2018-06" db="EMBL/GenBank/DDBJ databases">
        <title>Sphaerisporangium craniellae sp. nov., isolated from a marine sponge in the South China Sea.</title>
        <authorList>
            <person name="Li L."/>
        </authorList>
    </citation>
    <scope>NUCLEOTIDE SEQUENCE [LARGE SCALE GENOMIC DNA]</scope>
    <source>
        <strain evidence="1 2">CCTCC AA 208026</strain>
    </source>
</reference>
<protein>
    <submittedName>
        <fullName evidence="1">Uncharacterized protein</fullName>
    </submittedName>
</protein>
<evidence type="ECO:0000313" key="1">
    <source>
        <dbReference type="EMBL" id="RCG31245.1"/>
    </source>
</evidence>
<dbReference type="Proteomes" id="UP000253094">
    <property type="component" value="Unassembled WGS sequence"/>
</dbReference>
<accession>A0A367FNP0</accession>
<organism evidence="1 2">
    <name type="scientific">Sphaerisporangium album</name>
    <dbReference type="NCBI Taxonomy" id="509200"/>
    <lineage>
        <taxon>Bacteria</taxon>
        <taxon>Bacillati</taxon>
        <taxon>Actinomycetota</taxon>
        <taxon>Actinomycetes</taxon>
        <taxon>Streptosporangiales</taxon>
        <taxon>Streptosporangiaceae</taxon>
        <taxon>Sphaerisporangium</taxon>
    </lineage>
</organism>
<comment type="caution">
    <text evidence="1">The sequence shown here is derived from an EMBL/GenBank/DDBJ whole genome shotgun (WGS) entry which is preliminary data.</text>
</comment>
<dbReference type="AlphaFoldDB" id="A0A367FNP0"/>
<sequence length="60" mass="6420">MFRPFPLYSVMDPWSSPRDRTGAAAALAAGQVADATTVASSTCTSHFSFVIVPGREDSVW</sequence>
<name>A0A367FNP0_9ACTN</name>
<dbReference type="EMBL" id="QOIL01000005">
    <property type="protein sequence ID" value="RCG31245.1"/>
    <property type="molecule type" value="Genomic_DNA"/>
</dbReference>
<proteinExistence type="predicted"/>
<keyword evidence="2" id="KW-1185">Reference proteome</keyword>
<gene>
    <name evidence="1" type="ORF">DQ384_10950</name>
</gene>